<keyword evidence="2" id="KW-0732">Signal</keyword>
<protein>
    <submittedName>
        <fullName evidence="3">PA2779 family protein</fullName>
    </submittedName>
</protein>
<organism evidence="3 4">
    <name type="scientific">Vreelandella halophila</name>
    <dbReference type="NCBI Taxonomy" id="86177"/>
    <lineage>
        <taxon>Bacteria</taxon>
        <taxon>Pseudomonadati</taxon>
        <taxon>Pseudomonadota</taxon>
        <taxon>Gammaproteobacteria</taxon>
        <taxon>Oceanospirillales</taxon>
        <taxon>Halomonadaceae</taxon>
        <taxon>Vreelandella</taxon>
    </lineage>
</organism>
<evidence type="ECO:0000256" key="1">
    <source>
        <dbReference type="SAM" id="Phobius"/>
    </source>
</evidence>
<keyword evidence="1" id="KW-0472">Membrane</keyword>
<dbReference type="PIRSF" id="PIRSF029543">
    <property type="entry name" value="UCP029543"/>
    <property type="match status" value="1"/>
</dbReference>
<keyword evidence="1" id="KW-0812">Transmembrane</keyword>
<dbReference type="NCBIfam" id="NF033919">
    <property type="entry name" value="PA2779_fam"/>
    <property type="match status" value="1"/>
</dbReference>
<accession>A0A9X5B584</accession>
<name>A0A9X5B584_9GAMM</name>
<evidence type="ECO:0000256" key="2">
    <source>
        <dbReference type="SAM" id="SignalP"/>
    </source>
</evidence>
<reference evidence="3 4" key="1">
    <citation type="submission" date="2019-11" db="EMBL/GenBank/DDBJ databases">
        <title>Genome sequences of 17 halophilic strains isolated from different environments.</title>
        <authorList>
            <person name="Furrow R.E."/>
        </authorList>
    </citation>
    <scope>NUCLEOTIDE SEQUENCE [LARGE SCALE GENOMIC DNA]</scope>
    <source>
        <strain evidence="3 4">22507_15_FS</strain>
    </source>
</reference>
<dbReference type="Pfam" id="PF20332">
    <property type="entry name" value="DUF6627"/>
    <property type="match status" value="1"/>
</dbReference>
<dbReference type="InterPro" id="IPR046735">
    <property type="entry name" value="PA2779-like"/>
</dbReference>
<gene>
    <name evidence="3" type="ORF">GLW01_09875</name>
</gene>
<feature type="signal peptide" evidence="2">
    <location>
        <begin position="1"/>
        <end position="24"/>
    </location>
</feature>
<dbReference type="EMBL" id="WMEX01000005">
    <property type="protein sequence ID" value="MYL27100.1"/>
    <property type="molecule type" value="Genomic_DNA"/>
</dbReference>
<feature type="chain" id="PRO_5040742631" evidence="2">
    <location>
        <begin position="25"/>
        <end position="126"/>
    </location>
</feature>
<comment type="caution">
    <text evidence="3">The sequence shown here is derived from an EMBL/GenBank/DDBJ whole genome shotgun (WGS) entry which is preliminary data.</text>
</comment>
<dbReference type="OrthoDB" id="7651521at2"/>
<dbReference type="PROSITE" id="PS51257">
    <property type="entry name" value="PROKAR_LIPOPROTEIN"/>
    <property type="match status" value="1"/>
</dbReference>
<keyword evidence="1" id="KW-1133">Transmembrane helix</keyword>
<evidence type="ECO:0000313" key="3">
    <source>
        <dbReference type="EMBL" id="MYL27100.1"/>
    </source>
</evidence>
<dbReference type="AlphaFoldDB" id="A0A9X5B584"/>
<evidence type="ECO:0000313" key="4">
    <source>
        <dbReference type="Proteomes" id="UP000460751"/>
    </source>
</evidence>
<sequence length="126" mass="14078">MRRVAFIQILAMLFLACMPLMGSADMIETGSVVADQQLQHDREELRAMLDRDEVKATLERMGVDRAQVSERINNLTQQELASFNEQLSQAPAGEGVVGIIVLFVLVFIVTDMLCATNIFSFVRCIN</sequence>
<feature type="transmembrane region" description="Helical" evidence="1">
    <location>
        <begin position="96"/>
        <end position="122"/>
    </location>
</feature>
<dbReference type="InterPro" id="IPR016924">
    <property type="entry name" value="UCP029543"/>
</dbReference>
<keyword evidence="4" id="KW-1185">Reference proteome</keyword>
<proteinExistence type="predicted"/>
<dbReference type="Proteomes" id="UP000460751">
    <property type="component" value="Unassembled WGS sequence"/>
</dbReference>